<dbReference type="EMBL" id="JAALHA020000004">
    <property type="protein sequence ID" value="MDR9895057.1"/>
    <property type="molecule type" value="Genomic_DNA"/>
</dbReference>
<evidence type="ECO:0000259" key="5">
    <source>
        <dbReference type="Pfam" id="PF00759"/>
    </source>
</evidence>
<dbReference type="RefSeq" id="WP_208350348.1">
    <property type="nucleotide sequence ID" value="NZ_JAALHA020000004.1"/>
</dbReference>
<gene>
    <name evidence="7" type="ORF">G7B40_010830</name>
</gene>
<dbReference type="AlphaFoldDB" id="A0AAP5I4U2"/>
<dbReference type="Gene3D" id="1.50.10.10">
    <property type="match status" value="1"/>
</dbReference>
<keyword evidence="3" id="KW-0624">Polysaccharide degradation</keyword>
<dbReference type="SUPFAM" id="SSF48208">
    <property type="entry name" value="Six-hairpin glycosidases"/>
    <property type="match status" value="1"/>
</dbReference>
<keyword evidence="4" id="KW-0732">Signal</keyword>
<evidence type="ECO:0000313" key="7">
    <source>
        <dbReference type="EMBL" id="MDR9895057.1"/>
    </source>
</evidence>
<keyword evidence="2" id="KW-0119">Carbohydrate metabolism</keyword>
<feature type="chain" id="PRO_5042999383" evidence="4">
    <location>
        <begin position="28"/>
        <end position="623"/>
    </location>
</feature>
<dbReference type="Pfam" id="PF00759">
    <property type="entry name" value="Glyco_hydro_9"/>
    <property type="match status" value="1"/>
</dbReference>
<keyword evidence="8" id="KW-1185">Reference proteome</keyword>
<dbReference type="CDD" id="cd02850">
    <property type="entry name" value="E_set_Cellulase_N"/>
    <property type="match status" value="1"/>
</dbReference>
<evidence type="ECO:0000256" key="1">
    <source>
        <dbReference type="ARBA" id="ARBA00007072"/>
    </source>
</evidence>
<sequence length="623" mass="70412">MKKIIRYALKVLLTAIAAVIFVNHGCAASMQPYSYIMVDQFGYRPQDTKIAVIADPQAGFNAHKGITPSHTLIVKNIKTNRTVFSGVPSVWNNGETHKQSGDKAWWFDFSKVTTPGSYVIVDPKKNTQSPSFKIQDEVYKTPLKVATKMFFYQRSGFAKKPPYANACWTDTPGFMKPRQDTEARLVTDKNNPATARNVSGGWMDAGDTNKYVTFAEPVVHQLLTAYQENPSIWTDDFNIPESGNHFPDLLDEVKFELEWLKKMQDKDGGVFIKVGTLDFKDAASPGKDTRPRYYAPKCSSSTIATSGMFAHASLVLGKFPQLQSYSYDLAQRARSAWKWFRNNPINTNCDTQEIKSGDADRKPEEQIGSGVVAAIYLSMLDKQQEYTDYIRQNINQLSAFHDDTWSQYQSHQGDALLQYTRFKNGDAEIKNKIISTFTEKIKNNPQAYGDTKDGETDPYRAYMPNEQYHWGSNLVKANIGNTNFDAALYKVNPSQTRSYETRALDHLHYLHGVNPFGIVYLSNMYKYGASYSVNRYYHAWFGQKVFDKAPGDRRCGPAPGYVPGGPNKNYTGSISIDKNLPMKAYVDENNTSKTPANANIWELTEPAIYYQSAYVKLLSHLIK</sequence>
<organism evidence="7 8">
    <name type="scientific">Aetokthonos hydrillicola Thurmond2011</name>
    <dbReference type="NCBI Taxonomy" id="2712845"/>
    <lineage>
        <taxon>Bacteria</taxon>
        <taxon>Bacillati</taxon>
        <taxon>Cyanobacteriota</taxon>
        <taxon>Cyanophyceae</taxon>
        <taxon>Nostocales</taxon>
        <taxon>Hapalosiphonaceae</taxon>
        <taxon>Aetokthonos</taxon>
    </lineage>
</organism>
<comment type="caution">
    <text evidence="7">The sequence shown here is derived from an EMBL/GenBank/DDBJ whole genome shotgun (WGS) entry which is preliminary data.</text>
</comment>
<dbReference type="GO" id="GO:0008810">
    <property type="term" value="F:cellulase activity"/>
    <property type="evidence" value="ECO:0007669"/>
    <property type="project" value="InterPro"/>
</dbReference>
<feature type="signal peptide" evidence="4">
    <location>
        <begin position="1"/>
        <end position="27"/>
    </location>
</feature>
<feature type="domain" description="Glycoside hydrolase family 9" evidence="5">
    <location>
        <begin position="139"/>
        <end position="617"/>
    </location>
</feature>
<evidence type="ECO:0000313" key="8">
    <source>
        <dbReference type="Proteomes" id="UP000667802"/>
    </source>
</evidence>
<dbReference type="InterPro" id="IPR004197">
    <property type="entry name" value="Cellulase_Ig-like"/>
</dbReference>
<feature type="domain" description="Cellulase Ig-like" evidence="6">
    <location>
        <begin position="33"/>
        <end position="121"/>
    </location>
</feature>
<dbReference type="Proteomes" id="UP000667802">
    <property type="component" value="Unassembled WGS sequence"/>
</dbReference>
<dbReference type="InterPro" id="IPR001701">
    <property type="entry name" value="Glyco_hydro_9"/>
</dbReference>
<reference evidence="8" key="1">
    <citation type="journal article" date="2021" name="Science">
        <title>Hunting the eagle killer: A cyanobacterial neurotoxin causes vacuolar myelinopathy.</title>
        <authorList>
            <person name="Breinlinger S."/>
            <person name="Phillips T.J."/>
            <person name="Haram B.N."/>
            <person name="Mares J."/>
            <person name="Martinez Yerena J.A."/>
            <person name="Hrouzek P."/>
            <person name="Sobotka R."/>
            <person name="Henderson W.M."/>
            <person name="Schmieder P."/>
            <person name="Williams S.M."/>
            <person name="Lauderdale J.D."/>
            <person name="Wilde H.D."/>
            <person name="Gerrin W."/>
            <person name="Kust A."/>
            <person name="Washington J.W."/>
            <person name="Wagner C."/>
            <person name="Geier B."/>
            <person name="Liebeke M."/>
            <person name="Enke H."/>
            <person name="Niedermeyer T.H.J."/>
            <person name="Wilde S.B."/>
        </authorList>
    </citation>
    <scope>NUCLEOTIDE SEQUENCE [LARGE SCALE GENOMIC DNA]</scope>
    <source>
        <strain evidence="8">Thurmond2011</strain>
    </source>
</reference>
<dbReference type="GO" id="GO:0000272">
    <property type="term" value="P:polysaccharide catabolic process"/>
    <property type="evidence" value="ECO:0007669"/>
    <property type="project" value="UniProtKB-KW"/>
</dbReference>
<dbReference type="Gene3D" id="2.60.40.10">
    <property type="entry name" value="Immunoglobulins"/>
    <property type="match status" value="1"/>
</dbReference>
<dbReference type="InterPro" id="IPR012341">
    <property type="entry name" value="6hp_glycosidase-like_sf"/>
</dbReference>
<evidence type="ECO:0000256" key="2">
    <source>
        <dbReference type="ARBA" id="ARBA00023277"/>
    </source>
</evidence>
<dbReference type="InterPro" id="IPR014756">
    <property type="entry name" value="Ig_E-set"/>
</dbReference>
<keyword evidence="7" id="KW-0378">Hydrolase</keyword>
<evidence type="ECO:0000256" key="3">
    <source>
        <dbReference type="ARBA" id="ARBA00023326"/>
    </source>
</evidence>
<dbReference type="SUPFAM" id="SSF81296">
    <property type="entry name" value="E set domains"/>
    <property type="match status" value="1"/>
</dbReference>
<comment type="similarity">
    <text evidence="1">Belongs to the glycosyl hydrolase 9 (cellulase E) family.</text>
</comment>
<accession>A0AAP5I4U2</accession>
<dbReference type="InterPro" id="IPR013783">
    <property type="entry name" value="Ig-like_fold"/>
</dbReference>
<dbReference type="Pfam" id="PF02927">
    <property type="entry name" value="CelD_N"/>
    <property type="match status" value="1"/>
</dbReference>
<name>A0AAP5I4U2_9CYAN</name>
<dbReference type="InterPro" id="IPR008928">
    <property type="entry name" value="6-hairpin_glycosidase_sf"/>
</dbReference>
<protein>
    <submittedName>
        <fullName evidence="7">Glycoside hydrolase family 9 protein</fullName>
    </submittedName>
</protein>
<evidence type="ECO:0000256" key="4">
    <source>
        <dbReference type="SAM" id="SignalP"/>
    </source>
</evidence>
<evidence type="ECO:0000259" key="6">
    <source>
        <dbReference type="Pfam" id="PF02927"/>
    </source>
</evidence>
<proteinExistence type="inferred from homology"/>